<evidence type="ECO:0000313" key="13">
    <source>
        <dbReference type="EMBL" id="AQS55328.1"/>
    </source>
</evidence>
<evidence type="ECO:0000256" key="3">
    <source>
        <dbReference type="ARBA" id="ARBA00011738"/>
    </source>
</evidence>
<dbReference type="GO" id="GO:0046394">
    <property type="term" value="P:carboxylic acid biosynthetic process"/>
    <property type="evidence" value="ECO:0007669"/>
    <property type="project" value="UniProtKB-ARBA"/>
</dbReference>
<dbReference type="InterPro" id="IPR018300">
    <property type="entry name" value="Aminotrans_IV_CS"/>
</dbReference>
<evidence type="ECO:0000256" key="10">
    <source>
        <dbReference type="RuleBase" id="RU004106"/>
    </source>
</evidence>
<dbReference type="Pfam" id="PF01063">
    <property type="entry name" value="Aminotran_4"/>
    <property type="match status" value="1"/>
</dbReference>
<dbReference type="Gene3D" id="3.30.470.10">
    <property type="match status" value="1"/>
</dbReference>
<accession>A0A1U9K5M2</accession>
<dbReference type="NCBIfam" id="TIGR01121">
    <property type="entry name" value="D_amino_aminoT"/>
    <property type="match status" value="1"/>
</dbReference>
<organism evidence="13 14">
    <name type="scientific">Novibacillus thermophilus</name>
    <dbReference type="NCBI Taxonomy" id="1471761"/>
    <lineage>
        <taxon>Bacteria</taxon>
        <taxon>Bacillati</taxon>
        <taxon>Bacillota</taxon>
        <taxon>Bacilli</taxon>
        <taxon>Bacillales</taxon>
        <taxon>Thermoactinomycetaceae</taxon>
        <taxon>Novibacillus</taxon>
    </lineage>
</organism>
<dbReference type="EC" id="2.6.1.21" evidence="4 12"/>
<keyword evidence="7" id="KW-0808">Transferase</keyword>
<dbReference type="GO" id="GO:0046416">
    <property type="term" value="P:D-amino acid metabolic process"/>
    <property type="evidence" value="ECO:0007669"/>
    <property type="project" value="InterPro"/>
</dbReference>
<dbReference type="STRING" id="1471761.B0W44_05555"/>
<dbReference type="PANTHER" id="PTHR42743:SF10">
    <property type="entry name" value="D-ALANINE AMINOTRANSFERASE"/>
    <property type="match status" value="1"/>
</dbReference>
<dbReference type="AlphaFoldDB" id="A0A1U9K5M2"/>
<dbReference type="GO" id="GO:0008652">
    <property type="term" value="P:amino acid biosynthetic process"/>
    <property type="evidence" value="ECO:0007669"/>
    <property type="project" value="UniProtKB-ARBA"/>
</dbReference>
<dbReference type="InterPro" id="IPR043131">
    <property type="entry name" value="BCAT-like_N"/>
</dbReference>
<keyword evidence="8 11" id="KW-0663">Pyridoxal phosphate</keyword>
<gene>
    <name evidence="13" type="ORF">B0W44_05555</name>
</gene>
<name>A0A1U9K5M2_9BACL</name>
<dbReference type="GO" id="GO:0005829">
    <property type="term" value="C:cytosol"/>
    <property type="evidence" value="ECO:0007669"/>
    <property type="project" value="TreeGrafter"/>
</dbReference>
<dbReference type="KEGG" id="ntr:B0W44_05555"/>
<dbReference type="CDD" id="cd01558">
    <property type="entry name" value="D-AAT_like"/>
    <property type="match status" value="1"/>
</dbReference>
<dbReference type="PANTHER" id="PTHR42743">
    <property type="entry name" value="AMINO-ACID AMINOTRANSFERASE"/>
    <property type="match status" value="1"/>
</dbReference>
<evidence type="ECO:0000256" key="7">
    <source>
        <dbReference type="ARBA" id="ARBA00022679"/>
    </source>
</evidence>
<dbReference type="Gene3D" id="3.20.10.10">
    <property type="entry name" value="D-amino Acid Aminotransferase, subunit A, domain 2"/>
    <property type="match status" value="1"/>
</dbReference>
<sequence length="282" mass="32197">MNKILFNDRIIERENVIDIEDRGYQFGDGVYEVIGVYGGKMFMLDEHMERLKRSADEIQLKIPLIINDLKNKLRELVLINNLEEGIIYLQITRGVAPRWHTFPDETVSPVTIAYVRSLKRMTDLEKNGVSAILTEDIRWLRCDIKTLNLLPNVLSKQKAVENSAFEAIMHRKNIVTEASSSNVFIVKNEELFTHPANNFILNGITRKKVIQLCEELNLKVNEETFTVDTLLQADEVFITATKLDIIPVVKVNNQPIGTGKPGNVTKKILHKFQSLIQPATQT</sequence>
<evidence type="ECO:0000256" key="8">
    <source>
        <dbReference type="ARBA" id="ARBA00022898"/>
    </source>
</evidence>
<comment type="subunit">
    <text evidence="3">Homodimer.</text>
</comment>
<dbReference type="FunFam" id="3.30.470.10:FF:000009">
    <property type="entry name" value="D-alanine aminotransferase"/>
    <property type="match status" value="1"/>
</dbReference>
<dbReference type="RefSeq" id="WP_149026939.1">
    <property type="nucleotide sequence ID" value="NZ_CP019699.1"/>
</dbReference>
<dbReference type="OrthoDB" id="9805628at2"/>
<evidence type="ECO:0000256" key="1">
    <source>
        <dbReference type="ARBA" id="ARBA00001933"/>
    </source>
</evidence>
<reference evidence="13 14" key="1">
    <citation type="journal article" date="2015" name="Int. J. Syst. Evol. Microbiol.">
        <title>Novibacillus thermophilus gen. nov., sp. nov., a Gram-staining-negative and moderately thermophilic member of the family Thermoactinomycetaceae.</title>
        <authorList>
            <person name="Yang G."/>
            <person name="Chen J."/>
            <person name="Zhou S."/>
        </authorList>
    </citation>
    <scope>NUCLEOTIDE SEQUENCE [LARGE SCALE GENOMIC DNA]</scope>
    <source>
        <strain evidence="13 14">SG-1</strain>
    </source>
</reference>
<evidence type="ECO:0000256" key="11">
    <source>
        <dbReference type="RuleBase" id="RU004516"/>
    </source>
</evidence>
<comment type="function">
    <text evidence="12">Acts on the D-isomers of alanine, leucine, aspartate, glutamate, aminobutyrate, norvaline and asparagine. The enzyme transfers an amino group from a substrate D-amino acid to the pyridoxal phosphate cofactor to form pyridoxamine and an alpha-keto acid in the first half-reaction.</text>
</comment>
<dbReference type="FunFam" id="3.20.10.10:FF:000002">
    <property type="entry name" value="D-alanine aminotransferase"/>
    <property type="match status" value="1"/>
</dbReference>
<evidence type="ECO:0000256" key="2">
    <source>
        <dbReference type="ARBA" id="ARBA00009320"/>
    </source>
</evidence>
<evidence type="ECO:0000256" key="12">
    <source>
        <dbReference type="RuleBase" id="RU004520"/>
    </source>
</evidence>
<comment type="similarity">
    <text evidence="2 10">Belongs to the class-IV pyridoxal-phosphate-dependent aminotransferase family.</text>
</comment>
<evidence type="ECO:0000256" key="6">
    <source>
        <dbReference type="ARBA" id="ARBA00022576"/>
    </source>
</evidence>
<dbReference type="Proteomes" id="UP000188603">
    <property type="component" value="Chromosome"/>
</dbReference>
<dbReference type="GO" id="GO:0030170">
    <property type="term" value="F:pyridoxal phosphate binding"/>
    <property type="evidence" value="ECO:0007669"/>
    <property type="project" value="InterPro"/>
</dbReference>
<comment type="cofactor">
    <cofactor evidence="1 11">
        <name>pyridoxal 5'-phosphate</name>
        <dbReference type="ChEBI" id="CHEBI:597326"/>
    </cofactor>
</comment>
<dbReference type="InterPro" id="IPR005784">
    <property type="entry name" value="D_amino_transT"/>
</dbReference>
<dbReference type="InterPro" id="IPR043132">
    <property type="entry name" value="BCAT-like_C"/>
</dbReference>
<dbReference type="InterPro" id="IPR036038">
    <property type="entry name" value="Aminotransferase-like"/>
</dbReference>
<proteinExistence type="inferred from homology"/>
<dbReference type="EMBL" id="CP019699">
    <property type="protein sequence ID" value="AQS55328.1"/>
    <property type="molecule type" value="Genomic_DNA"/>
</dbReference>
<dbReference type="GO" id="GO:0047810">
    <property type="term" value="F:D-alanine-2-oxoglutarate aminotransferase activity"/>
    <property type="evidence" value="ECO:0007669"/>
    <property type="project" value="UniProtKB-EC"/>
</dbReference>
<evidence type="ECO:0000313" key="14">
    <source>
        <dbReference type="Proteomes" id="UP000188603"/>
    </source>
</evidence>
<protein>
    <recommendedName>
        <fullName evidence="5 12">D-alanine aminotransferase</fullName>
        <ecNumber evidence="4 12">2.6.1.21</ecNumber>
    </recommendedName>
</protein>
<evidence type="ECO:0000256" key="4">
    <source>
        <dbReference type="ARBA" id="ARBA00012874"/>
    </source>
</evidence>
<comment type="catalytic activity">
    <reaction evidence="9 12">
        <text>D-alanine + 2-oxoglutarate = D-glutamate + pyruvate</text>
        <dbReference type="Rhea" id="RHEA:15869"/>
        <dbReference type="ChEBI" id="CHEBI:15361"/>
        <dbReference type="ChEBI" id="CHEBI:16810"/>
        <dbReference type="ChEBI" id="CHEBI:29986"/>
        <dbReference type="ChEBI" id="CHEBI:57416"/>
        <dbReference type="EC" id="2.6.1.21"/>
    </reaction>
</comment>
<keyword evidence="6" id="KW-0032">Aminotransferase</keyword>
<keyword evidence="14" id="KW-1185">Reference proteome</keyword>
<dbReference type="PROSITE" id="PS00770">
    <property type="entry name" value="AA_TRANSFER_CLASS_4"/>
    <property type="match status" value="1"/>
</dbReference>
<evidence type="ECO:0000256" key="5">
    <source>
        <dbReference type="ARBA" id="ARBA00021779"/>
    </source>
</evidence>
<dbReference type="InterPro" id="IPR050571">
    <property type="entry name" value="Class-IV_PLP-Dep_Aminotrnsfr"/>
</dbReference>
<evidence type="ECO:0000256" key="9">
    <source>
        <dbReference type="ARBA" id="ARBA00047911"/>
    </source>
</evidence>
<dbReference type="SUPFAM" id="SSF56752">
    <property type="entry name" value="D-aminoacid aminotransferase-like PLP-dependent enzymes"/>
    <property type="match status" value="1"/>
</dbReference>
<dbReference type="InterPro" id="IPR001544">
    <property type="entry name" value="Aminotrans_IV"/>
</dbReference>